<dbReference type="PANTHER" id="PTHR43441:SF11">
    <property type="entry name" value="RIBOSOMAL-PROTEIN-SERINE ACETYLTRANSFERASE"/>
    <property type="match status" value="1"/>
</dbReference>
<dbReference type="InterPro" id="IPR016181">
    <property type="entry name" value="Acyl_CoA_acyltransferase"/>
</dbReference>
<dbReference type="PANTHER" id="PTHR43441">
    <property type="entry name" value="RIBOSOMAL-PROTEIN-SERINE ACETYLTRANSFERASE"/>
    <property type="match status" value="1"/>
</dbReference>
<dbReference type="GO" id="GO:1990189">
    <property type="term" value="F:protein N-terminal-serine acetyltransferase activity"/>
    <property type="evidence" value="ECO:0007669"/>
    <property type="project" value="TreeGrafter"/>
</dbReference>
<dbReference type="SUPFAM" id="SSF55729">
    <property type="entry name" value="Acyl-CoA N-acyltransferases (Nat)"/>
    <property type="match status" value="1"/>
</dbReference>
<organism evidence="2 3">
    <name type="scientific">Marinithermofilum abyssi</name>
    <dbReference type="NCBI Taxonomy" id="1571185"/>
    <lineage>
        <taxon>Bacteria</taxon>
        <taxon>Bacillati</taxon>
        <taxon>Bacillota</taxon>
        <taxon>Bacilli</taxon>
        <taxon>Bacillales</taxon>
        <taxon>Thermoactinomycetaceae</taxon>
        <taxon>Marinithermofilum</taxon>
    </lineage>
</organism>
<dbReference type="Proteomes" id="UP000625210">
    <property type="component" value="Unassembled WGS sequence"/>
</dbReference>
<dbReference type="Gene3D" id="3.40.630.30">
    <property type="match status" value="1"/>
</dbReference>
<name>A0A8J2VDW3_9BACL</name>
<sequence length="182" mass="20791">MLTLMVEPSLQLRQFDRSHASALFQVIQSNRNHLRLWISWIDGIHSQQDAEAYILRSLSGFAGRGEAHFGIWNGPALVGSVTVERLDEQNHSAEIGYWLAQSHTGKGIMTKAVRTLIDYLFMELRLHRIEIRCEKENRASQAVPLRLGFRLEGQLRQAYLKQGSYVDICIYGLLAADWSTIH</sequence>
<gene>
    <name evidence="2" type="ORF">GCM10011571_22000</name>
</gene>
<feature type="domain" description="N-acetyltransferase" evidence="1">
    <location>
        <begin position="10"/>
        <end position="172"/>
    </location>
</feature>
<dbReference type="PROSITE" id="PS51186">
    <property type="entry name" value="GNAT"/>
    <property type="match status" value="1"/>
</dbReference>
<reference evidence="2" key="1">
    <citation type="journal article" date="2014" name="Int. J. Syst. Evol. Microbiol.">
        <title>Complete genome sequence of Corynebacterium casei LMG S-19264T (=DSM 44701T), isolated from a smear-ripened cheese.</title>
        <authorList>
            <consortium name="US DOE Joint Genome Institute (JGI-PGF)"/>
            <person name="Walter F."/>
            <person name="Albersmeier A."/>
            <person name="Kalinowski J."/>
            <person name="Ruckert C."/>
        </authorList>
    </citation>
    <scope>NUCLEOTIDE SEQUENCE</scope>
    <source>
        <strain evidence="2">CGMCC 1.15179</strain>
    </source>
</reference>
<dbReference type="GO" id="GO:0005737">
    <property type="term" value="C:cytoplasm"/>
    <property type="evidence" value="ECO:0007669"/>
    <property type="project" value="TreeGrafter"/>
</dbReference>
<dbReference type="InterPro" id="IPR051908">
    <property type="entry name" value="Ribosomal_N-acetyltransferase"/>
</dbReference>
<evidence type="ECO:0000313" key="3">
    <source>
        <dbReference type="Proteomes" id="UP000625210"/>
    </source>
</evidence>
<protein>
    <submittedName>
        <fullName evidence="2">Ribosomal-protein-serine acetyltransferase</fullName>
    </submittedName>
</protein>
<dbReference type="InterPro" id="IPR000182">
    <property type="entry name" value="GNAT_dom"/>
</dbReference>
<dbReference type="EMBL" id="BMHQ01000007">
    <property type="protein sequence ID" value="GGE19661.1"/>
    <property type="molecule type" value="Genomic_DNA"/>
</dbReference>
<comment type="caution">
    <text evidence="2">The sequence shown here is derived from an EMBL/GenBank/DDBJ whole genome shotgun (WGS) entry which is preliminary data.</text>
</comment>
<evidence type="ECO:0000313" key="2">
    <source>
        <dbReference type="EMBL" id="GGE19661.1"/>
    </source>
</evidence>
<evidence type="ECO:0000259" key="1">
    <source>
        <dbReference type="PROSITE" id="PS51186"/>
    </source>
</evidence>
<dbReference type="GO" id="GO:0008999">
    <property type="term" value="F:protein-N-terminal-alanine acetyltransferase activity"/>
    <property type="evidence" value="ECO:0007669"/>
    <property type="project" value="TreeGrafter"/>
</dbReference>
<proteinExistence type="predicted"/>
<keyword evidence="3" id="KW-1185">Reference proteome</keyword>
<accession>A0A8J2VDW3</accession>
<dbReference type="RefSeq" id="WP_188647943.1">
    <property type="nucleotide sequence ID" value="NZ_BMHQ01000007.1"/>
</dbReference>
<reference evidence="2" key="2">
    <citation type="submission" date="2020-09" db="EMBL/GenBank/DDBJ databases">
        <authorList>
            <person name="Sun Q."/>
            <person name="Zhou Y."/>
        </authorList>
    </citation>
    <scope>NUCLEOTIDE SEQUENCE</scope>
    <source>
        <strain evidence="2">CGMCC 1.15179</strain>
    </source>
</reference>
<dbReference type="Pfam" id="PF13302">
    <property type="entry name" value="Acetyltransf_3"/>
    <property type="match status" value="1"/>
</dbReference>
<dbReference type="AlphaFoldDB" id="A0A8J2VDW3"/>